<dbReference type="SUPFAM" id="SSF51197">
    <property type="entry name" value="Clavaminate synthase-like"/>
    <property type="match status" value="1"/>
</dbReference>
<evidence type="ECO:0000259" key="3">
    <source>
        <dbReference type="PROSITE" id="PS51184"/>
    </source>
</evidence>
<accession>A0A6A6EGI5</accession>
<dbReference type="GO" id="GO:0005634">
    <property type="term" value="C:nucleus"/>
    <property type="evidence" value="ECO:0007669"/>
    <property type="project" value="TreeGrafter"/>
</dbReference>
<evidence type="ECO:0000256" key="1">
    <source>
        <dbReference type="ARBA" id="ARBA00022723"/>
    </source>
</evidence>
<evidence type="ECO:0000313" key="5">
    <source>
        <dbReference type="Proteomes" id="UP000800200"/>
    </source>
</evidence>
<feature type="non-terminal residue" evidence="4">
    <location>
        <position position="124"/>
    </location>
</feature>
<evidence type="ECO:0000256" key="2">
    <source>
        <dbReference type="ARBA" id="ARBA00023004"/>
    </source>
</evidence>
<proteinExistence type="predicted"/>
<dbReference type="PANTHER" id="PTHR10694:SF33">
    <property type="entry name" value="LYSINE-SPECIFIC DEMETHYLASE 5"/>
    <property type="match status" value="1"/>
</dbReference>
<organism evidence="4 5">
    <name type="scientific">Zopfia rhizophila CBS 207.26</name>
    <dbReference type="NCBI Taxonomy" id="1314779"/>
    <lineage>
        <taxon>Eukaryota</taxon>
        <taxon>Fungi</taxon>
        <taxon>Dikarya</taxon>
        <taxon>Ascomycota</taxon>
        <taxon>Pezizomycotina</taxon>
        <taxon>Dothideomycetes</taxon>
        <taxon>Dothideomycetes incertae sedis</taxon>
        <taxon>Zopfiaceae</taxon>
        <taxon>Zopfia</taxon>
    </lineage>
</organism>
<keyword evidence="1" id="KW-0479">Metal-binding</keyword>
<dbReference type="Gene3D" id="2.60.120.650">
    <property type="entry name" value="Cupin"/>
    <property type="match status" value="1"/>
</dbReference>
<dbReference type="GO" id="GO:0000785">
    <property type="term" value="C:chromatin"/>
    <property type="evidence" value="ECO:0007669"/>
    <property type="project" value="TreeGrafter"/>
</dbReference>
<dbReference type="EMBL" id="ML994620">
    <property type="protein sequence ID" value="KAF2189952.1"/>
    <property type="molecule type" value="Genomic_DNA"/>
</dbReference>
<dbReference type="PROSITE" id="PS51184">
    <property type="entry name" value="JMJC"/>
    <property type="match status" value="1"/>
</dbReference>
<evidence type="ECO:0000313" key="4">
    <source>
        <dbReference type="EMBL" id="KAF2189952.1"/>
    </source>
</evidence>
<dbReference type="OrthoDB" id="1678912at2759"/>
<dbReference type="InterPro" id="IPR003347">
    <property type="entry name" value="JmjC_dom"/>
</dbReference>
<name>A0A6A6EGI5_9PEZI</name>
<protein>
    <submittedName>
        <fullName evidence="4">Transcription factor jumonji</fullName>
    </submittedName>
</protein>
<dbReference type="PANTHER" id="PTHR10694">
    <property type="entry name" value="LYSINE-SPECIFIC DEMETHYLASE"/>
    <property type="match status" value="1"/>
</dbReference>
<dbReference type="GO" id="GO:0006355">
    <property type="term" value="P:regulation of DNA-templated transcription"/>
    <property type="evidence" value="ECO:0007669"/>
    <property type="project" value="TreeGrafter"/>
</dbReference>
<feature type="domain" description="JmjC" evidence="3">
    <location>
        <begin position="1"/>
        <end position="124"/>
    </location>
</feature>
<gene>
    <name evidence="4" type="ORF">K469DRAFT_526293</name>
</gene>
<dbReference type="GO" id="GO:0046872">
    <property type="term" value="F:metal ion binding"/>
    <property type="evidence" value="ECO:0007669"/>
    <property type="project" value="UniProtKB-KW"/>
</dbReference>
<sequence>LPGINTVYVYISLGEYTPSVLHIEDAKLGSVNLVHAGAPKIWLIIDEQCAEKLEEKLFELHRVKKGCSQAVRHLSTLISPKELDDWGIPYHLVCCKAGQMVETKPGSYHQVVNMGHNIAESVDI</sequence>
<dbReference type="Pfam" id="PF02373">
    <property type="entry name" value="JmjC"/>
    <property type="match status" value="1"/>
</dbReference>
<feature type="non-terminal residue" evidence="4">
    <location>
        <position position="1"/>
    </location>
</feature>
<keyword evidence="2" id="KW-0408">Iron</keyword>
<dbReference type="Proteomes" id="UP000800200">
    <property type="component" value="Unassembled WGS sequence"/>
</dbReference>
<keyword evidence="5" id="KW-1185">Reference proteome</keyword>
<reference evidence="4" key="1">
    <citation type="journal article" date="2020" name="Stud. Mycol.">
        <title>101 Dothideomycetes genomes: a test case for predicting lifestyles and emergence of pathogens.</title>
        <authorList>
            <person name="Haridas S."/>
            <person name="Albert R."/>
            <person name="Binder M."/>
            <person name="Bloem J."/>
            <person name="Labutti K."/>
            <person name="Salamov A."/>
            <person name="Andreopoulos B."/>
            <person name="Baker S."/>
            <person name="Barry K."/>
            <person name="Bills G."/>
            <person name="Bluhm B."/>
            <person name="Cannon C."/>
            <person name="Castanera R."/>
            <person name="Culley D."/>
            <person name="Daum C."/>
            <person name="Ezra D."/>
            <person name="Gonzalez J."/>
            <person name="Henrissat B."/>
            <person name="Kuo A."/>
            <person name="Liang C."/>
            <person name="Lipzen A."/>
            <person name="Lutzoni F."/>
            <person name="Magnuson J."/>
            <person name="Mondo S."/>
            <person name="Nolan M."/>
            <person name="Ohm R."/>
            <person name="Pangilinan J."/>
            <person name="Park H.-J."/>
            <person name="Ramirez L."/>
            <person name="Alfaro M."/>
            <person name="Sun H."/>
            <person name="Tritt A."/>
            <person name="Yoshinaga Y."/>
            <person name="Zwiers L.-H."/>
            <person name="Turgeon B."/>
            <person name="Goodwin S."/>
            <person name="Spatafora J."/>
            <person name="Crous P."/>
            <person name="Grigoriev I."/>
        </authorList>
    </citation>
    <scope>NUCLEOTIDE SEQUENCE</scope>
    <source>
        <strain evidence="4">CBS 207.26</strain>
    </source>
</reference>
<dbReference type="SMART" id="SM00558">
    <property type="entry name" value="JmjC"/>
    <property type="match status" value="1"/>
</dbReference>
<dbReference type="AlphaFoldDB" id="A0A6A6EGI5"/>
<dbReference type="GO" id="GO:0034647">
    <property type="term" value="F:histone H3K4me/H3K4me2/H3K4me3 demethylase activity"/>
    <property type="evidence" value="ECO:0007669"/>
    <property type="project" value="TreeGrafter"/>
</dbReference>